<protein>
    <submittedName>
        <fullName evidence="1">Uncharacterized protein</fullName>
    </submittedName>
</protein>
<evidence type="ECO:0000313" key="1">
    <source>
        <dbReference type="EMBL" id="QLH02943.1"/>
    </source>
</evidence>
<gene>
    <name evidence="1" type="ORF">C5F47_04950</name>
</gene>
<evidence type="ECO:0000313" key="2">
    <source>
        <dbReference type="Proteomes" id="UP000509771"/>
    </source>
</evidence>
<keyword evidence="2" id="KW-1185">Reference proteome</keyword>
<accession>A0A7D5R854</accession>
<organism evidence="1 2">
    <name type="scientific">Nitrosopumilus cobalaminigenes</name>
    <dbReference type="NCBI Taxonomy" id="1470066"/>
    <lineage>
        <taxon>Archaea</taxon>
        <taxon>Nitrososphaerota</taxon>
        <taxon>Nitrososphaeria</taxon>
        <taxon>Nitrosopumilales</taxon>
        <taxon>Nitrosopumilaceae</taxon>
        <taxon>Nitrosopumilus</taxon>
    </lineage>
</organism>
<dbReference type="AlphaFoldDB" id="A0A7D5R854"/>
<name>A0A7D5R854_9ARCH</name>
<reference evidence="1 2" key="1">
    <citation type="submission" date="2018-02" db="EMBL/GenBank/DDBJ databases">
        <title>Complete genome of Nitrosopumilus cobalaminigenes HCA1.</title>
        <authorList>
            <person name="Qin W."/>
            <person name="Zheng Y."/>
            <person name="Stahl D.A."/>
        </authorList>
    </citation>
    <scope>NUCLEOTIDE SEQUENCE [LARGE SCALE GENOMIC DNA]</scope>
    <source>
        <strain evidence="1 2">HCA1</strain>
    </source>
</reference>
<dbReference type="GeneID" id="56059360"/>
<dbReference type="Proteomes" id="UP000509771">
    <property type="component" value="Chromosome"/>
</dbReference>
<dbReference type="EMBL" id="CP026993">
    <property type="protein sequence ID" value="QLH02943.1"/>
    <property type="molecule type" value="Genomic_DNA"/>
</dbReference>
<sequence length="171" mass="18183">MTKTVFLGASLTAIFAIGMFSAVYAVNAGQFEITSASTDGETLTMTVEDKIKQIPANKADDLITFYAWVTITDDGLQADAITIHHGVNDHQAFGKAAKSSPVQSYHPHGVTFDADNCIVGLDSPKADFKVQHKTVTLESENSFDFAATGTVGPRAECTATGLGITTLYDTE</sequence>
<proteinExistence type="predicted"/>
<dbReference type="KEGG" id="ncl:C5F47_04950"/>
<dbReference type="RefSeq" id="WP_179360037.1">
    <property type="nucleotide sequence ID" value="NZ_CP026993.1"/>
</dbReference>